<dbReference type="InterPro" id="IPR005119">
    <property type="entry name" value="LysR_subst-bd"/>
</dbReference>
<dbReference type="InterPro" id="IPR000847">
    <property type="entry name" value="LysR_HTH_N"/>
</dbReference>
<feature type="domain" description="HTH lysR-type" evidence="5">
    <location>
        <begin position="1"/>
        <end position="23"/>
    </location>
</feature>
<protein>
    <submittedName>
        <fullName evidence="6">LysR substrate-binding domain-containing protein</fullName>
    </submittedName>
</protein>
<dbReference type="InterPro" id="IPR036388">
    <property type="entry name" value="WH-like_DNA-bd_sf"/>
</dbReference>
<dbReference type="SUPFAM" id="SSF53850">
    <property type="entry name" value="Periplasmic binding protein-like II"/>
    <property type="match status" value="1"/>
</dbReference>
<accession>A0ABW4T1D5</accession>
<name>A0ABW4T1D5_9ACTN</name>
<dbReference type="EMBL" id="JBHUFV010000043">
    <property type="protein sequence ID" value="MFD1935451.1"/>
    <property type="molecule type" value="Genomic_DNA"/>
</dbReference>
<evidence type="ECO:0000313" key="7">
    <source>
        <dbReference type="Proteomes" id="UP001597368"/>
    </source>
</evidence>
<evidence type="ECO:0000259" key="5">
    <source>
        <dbReference type="PROSITE" id="PS50931"/>
    </source>
</evidence>
<keyword evidence="4" id="KW-0804">Transcription</keyword>
<keyword evidence="2" id="KW-0805">Transcription regulation</keyword>
<comment type="caution">
    <text evidence="6">The sequence shown here is derived from an EMBL/GenBank/DDBJ whole genome shotgun (WGS) entry which is preliminary data.</text>
</comment>
<evidence type="ECO:0000256" key="3">
    <source>
        <dbReference type="ARBA" id="ARBA00023125"/>
    </source>
</evidence>
<dbReference type="PANTHER" id="PTHR30346">
    <property type="entry name" value="TRANSCRIPTIONAL DUAL REGULATOR HCAR-RELATED"/>
    <property type="match status" value="1"/>
</dbReference>
<dbReference type="Gene3D" id="1.10.10.10">
    <property type="entry name" value="Winged helix-like DNA-binding domain superfamily/Winged helix DNA-binding domain"/>
    <property type="match status" value="1"/>
</dbReference>
<evidence type="ECO:0000256" key="1">
    <source>
        <dbReference type="ARBA" id="ARBA00009437"/>
    </source>
</evidence>
<evidence type="ECO:0000256" key="4">
    <source>
        <dbReference type="ARBA" id="ARBA00023163"/>
    </source>
</evidence>
<organism evidence="6 7">
    <name type="scientific">Nonomuraea mangrovi</name>
    <dbReference type="NCBI Taxonomy" id="2316207"/>
    <lineage>
        <taxon>Bacteria</taxon>
        <taxon>Bacillati</taxon>
        <taxon>Actinomycetota</taxon>
        <taxon>Actinomycetes</taxon>
        <taxon>Streptosporangiales</taxon>
        <taxon>Streptosporangiaceae</taxon>
        <taxon>Nonomuraea</taxon>
    </lineage>
</organism>
<evidence type="ECO:0000256" key="2">
    <source>
        <dbReference type="ARBA" id="ARBA00023015"/>
    </source>
</evidence>
<dbReference type="PANTHER" id="PTHR30346:SF0">
    <property type="entry name" value="HCA OPERON TRANSCRIPTIONAL ACTIVATOR HCAR"/>
    <property type="match status" value="1"/>
</dbReference>
<evidence type="ECO:0000313" key="6">
    <source>
        <dbReference type="EMBL" id="MFD1935451.1"/>
    </source>
</evidence>
<dbReference type="RefSeq" id="WP_379575705.1">
    <property type="nucleotide sequence ID" value="NZ_JBHUFV010000043.1"/>
</dbReference>
<dbReference type="PROSITE" id="PS50931">
    <property type="entry name" value="HTH_LYSR"/>
    <property type="match status" value="1"/>
</dbReference>
<dbReference type="Gene3D" id="3.40.190.10">
    <property type="entry name" value="Periplasmic binding protein-like II"/>
    <property type="match status" value="2"/>
</dbReference>
<gene>
    <name evidence="6" type="ORF">ACFSKW_28655</name>
</gene>
<proteinExistence type="inferred from homology"/>
<keyword evidence="3" id="KW-0238">DNA-binding</keyword>
<sequence length="261" mass="28261">MQKLERRIGAPLFERTSRRVALASIGRRLYDDLAPAHAQIQVGLDRAIAAARGISGLLHLGFAGAAAGQVALEAVTAFRGRHPDCQVRLHELHMSDFLQRLRTEEVDVAIVCFPVREPDLTTGPVLFTEQRMLAVNAGHPFSGRASVSLEDLARGVLLQPPTSLPAYWRLDRAPQTTPSGKPIRQGQATETVQEALALVGAGAGMLVVGAQAVRYYARPDVVYVPFDDAPPFEWGLVWRTTGATTRVSAFAQAAVHEKTAL</sequence>
<dbReference type="Pfam" id="PF03466">
    <property type="entry name" value="LysR_substrate"/>
    <property type="match status" value="1"/>
</dbReference>
<keyword evidence="7" id="KW-1185">Reference proteome</keyword>
<reference evidence="7" key="1">
    <citation type="journal article" date="2019" name="Int. J. Syst. Evol. Microbiol.">
        <title>The Global Catalogue of Microorganisms (GCM) 10K type strain sequencing project: providing services to taxonomists for standard genome sequencing and annotation.</title>
        <authorList>
            <consortium name="The Broad Institute Genomics Platform"/>
            <consortium name="The Broad Institute Genome Sequencing Center for Infectious Disease"/>
            <person name="Wu L."/>
            <person name="Ma J."/>
        </authorList>
    </citation>
    <scope>NUCLEOTIDE SEQUENCE [LARGE SCALE GENOMIC DNA]</scope>
    <source>
        <strain evidence="7">ICMP 6774ER</strain>
    </source>
</reference>
<dbReference type="Proteomes" id="UP001597368">
    <property type="component" value="Unassembled WGS sequence"/>
</dbReference>
<dbReference type="CDD" id="cd08414">
    <property type="entry name" value="PBP2_LTTR_aromatics_like"/>
    <property type="match status" value="1"/>
</dbReference>
<comment type="similarity">
    <text evidence="1">Belongs to the LysR transcriptional regulatory family.</text>
</comment>